<gene>
    <name evidence="1" type="ORF">SDC9_97353</name>
</gene>
<dbReference type="AlphaFoldDB" id="A0A645AE94"/>
<name>A0A645AE94_9ZZZZ</name>
<evidence type="ECO:0000313" key="1">
    <source>
        <dbReference type="EMBL" id="MPM50611.1"/>
    </source>
</evidence>
<reference evidence="1" key="1">
    <citation type="submission" date="2019-08" db="EMBL/GenBank/DDBJ databases">
        <authorList>
            <person name="Kucharzyk K."/>
            <person name="Murdoch R.W."/>
            <person name="Higgins S."/>
            <person name="Loffler F."/>
        </authorList>
    </citation>
    <scope>NUCLEOTIDE SEQUENCE</scope>
</reference>
<proteinExistence type="predicted"/>
<protein>
    <submittedName>
        <fullName evidence="1">Uncharacterized protein</fullName>
    </submittedName>
</protein>
<accession>A0A645AE94</accession>
<dbReference type="EMBL" id="VSSQ01013041">
    <property type="protein sequence ID" value="MPM50611.1"/>
    <property type="molecule type" value="Genomic_DNA"/>
</dbReference>
<organism evidence="1">
    <name type="scientific">bioreactor metagenome</name>
    <dbReference type="NCBI Taxonomy" id="1076179"/>
    <lineage>
        <taxon>unclassified sequences</taxon>
        <taxon>metagenomes</taxon>
        <taxon>ecological metagenomes</taxon>
    </lineage>
</organism>
<comment type="caution">
    <text evidence="1">The sequence shown here is derived from an EMBL/GenBank/DDBJ whole genome shotgun (WGS) entry which is preliminary data.</text>
</comment>
<sequence length="112" mass="11638">MVNGISRVGGKQRTTGVPSHKVEAAAGRCRQRHAAAGEINTFFGDSCVGFCDTDAVVIHRGDRPCTAEYKSGVNAVSPDIIRYAGVEVCKCGKLTRLCVCAAGGQGNDLPGV</sequence>